<dbReference type="GeneID" id="60825072"/>
<keyword evidence="1" id="KW-0489">Methyltransferase</keyword>
<evidence type="ECO:0000313" key="1">
    <source>
        <dbReference type="EMBL" id="QBP14508.1"/>
    </source>
</evidence>
<dbReference type="InterPro" id="IPR029063">
    <property type="entry name" value="SAM-dependent_MTases_sf"/>
</dbReference>
<organism evidence="1 2">
    <name type="scientific">Cupriavidus metallidurans</name>
    <dbReference type="NCBI Taxonomy" id="119219"/>
    <lineage>
        <taxon>Bacteria</taxon>
        <taxon>Pseudomonadati</taxon>
        <taxon>Pseudomonadota</taxon>
        <taxon>Betaproteobacteria</taxon>
        <taxon>Burkholderiales</taxon>
        <taxon>Burkholderiaceae</taxon>
        <taxon>Cupriavidus</taxon>
    </lineage>
</organism>
<keyword evidence="1" id="KW-0808">Transferase</keyword>
<dbReference type="REBASE" id="232205">
    <property type="entry name" value="M.CmeNi2ORF30890P"/>
</dbReference>
<dbReference type="GO" id="GO:0008168">
    <property type="term" value="F:methyltransferase activity"/>
    <property type="evidence" value="ECO:0007669"/>
    <property type="project" value="UniProtKB-KW"/>
</dbReference>
<reference evidence="1 2" key="1">
    <citation type="submission" date="2019-03" db="EMBL/GenBank/DDBJ databases">
        <title>Comparative insights into the high quality Complete genome sequence of highly metal resistant Cupriavidus metallidurans strain BS1 isolated from a gold-copper mine.</title>
        <authorList>
            <person name="Mazhar H.S."/>
            <person name="Rensing C."/>
        </authorList>
    </citation>
    <scope>NUCLEOTIDE SEQUENCE [LARGE SCALE GENOMIC DNA]</scope>
    <source>
        <strain evidence="1 2">BS1</strain>
        <plasmid evidence="1 2">p1</plasmid>
    </source>
</reference>
<name>A0A2L0XD36_9BURK</name>
<proteinExistence type="predicted"/>
<geneLocation type="plasmid" evidence="1">
    <name>p1</name>
</geneLocation>
<dbReference type="OrthoDB" id="32195at2"/>
<dbReference type="EMBL" id="CP037902">
    <property type="protein sequence ID" value="QBP14508.1"/>
    <property type="molecule type" value="Genomic_DNA"/>
</dbReference>
<protein>
    <submittedName>
        <fullName evidence="1">SAM-dependent methyltransferase</fullName>
    </submittedName>
</protein>
<dbReference type="AlphaFoldDB" id="A0A2L0XD36"/>
<gene>
    <name evidence="1" type="ORF">DDF84_032920</name>
</gene>
<dbReference type="PRINTS" id="PR00507">
    <property type="entry name" value="N12N6MTFRASE"/>
</dbReference>
<dbReference type="SUPFAM" id="SSF53335">
    <property type="entry name" value="S-adenosyl-L-methionine-dependent methyltransferases"/>
    <property type="match status" value="1"/>
</dbReference>
<dbReference type="GO" id="GO:0032259">
    <property type="term" value="P:methylation"/>
    <property type="evidence" value="ECO:0007669"/>
    <property type="project" value="UniProtKB-KW"/>
</dbReference>
<sequence length="350" mass="38357">MQYGTCHFTSKQAADRYYQQMGYSSADIPLAEGNIRIGEPALREGEIAKPDEDGRYHVWVPETVEKAPAVRPSATVSAPRRREDDRLASELELLTIEEGTIQLPSERLQCYAEIKRLIQKGGGRYDSRGYFKFPAGIDAAVILEELRCGNVVNGKKDSQSFFSPQPVARRVCEAAMPRPGRRYLEPSAGGGALADIVRAAGAEIVVVENHAPNVHILEGKGYDVLDRDFLTVSPSEIGLFDGVIANPPFSNNQDIDHIQHMWSFLKPGGCLSAVASTGWQRGSQRKHRAFIEFLEQNHAEIAEIEAGAFKESGTSVATVHICAWKTVPERAKAESSPRPSAAATQLALML</sequence>
<evidence type="ECO:0000313" key="2">
    <source>
        <dbReference type="Proteomes" id="UP000253772"/>
    </source>
</evidence>
<accession>A0A2L0XD36</accession>
<dbReference type="Proteomes" id="UP000253772">
    <property type="component" value="Plasmid p1"/>
</dbReference>
<dbReference type="REBASE" id="306479">
    <property type="entry name" value="M.CmeBS1ORF32920P"/>
</dbReference>
<dbReference type="Gene3D" id="3.40.50.150">
    <property type="entry name" value="Vaccinia Virus protein VP39"/>
    <property type="match status" value="1"/>
</dbReference>
<dbReference type="CDD" id="cd02440">
    <property type="entry name" value="AdoMet_MTases"/>
    <property type="match status" value="1"/>
</dbReference>
<keyword evidence="1" id="KW-0614">Plasmid</keyword>
<dbReference type="RefSeq" id="WP_029309137.1">
    <property type="nucleotide sequence ID" value="NZ_CP026546.1"/>
</dbReference>